<dbReference type="FunFam" id="2.10.25.10:FF:000537">
    <property type="entry name" value="Notch 3"/>
    <property type="match status" value="1"/>
</dbReference>
<keyword evidence="3 11" id="KW-0245">EGF-like domain</keyword>
<dbReference type="SUPFAM" id="SSF57196">
    <property type="entry name" value="EGF/Laminin"/>
    <property type="match status" value="2"/>
</dbReference>
<comment type="caution">
    <text evidence="11">Lacks conserved residue(s) required for the propagation of feature annotation.</text>
</comment>
<keyword evidence="5 13" id="KW-0732">Signal</keyword>
<dbReference type="GO" id="GO:0005576">
    <property type="term" value="C:extracellular region"/>
    <property type="evidence" value="ECO:0007669"/>
    <property type="project" value="UniProtKB-SubCell"/>
</dbReference>
<dbReference type="GO" id="GO:0005509">
    <property type="term" value="F:calcium ion binding"/>
    <property type="evidence" value="ECO:0007669"/>
    <property type="project" value="InterPro"/>
</dbReference>
<dbReference type="Gene3D" id="2.20.25.240">
    <property type="match status" value="1"/>
</dbReference>
<comment type="subcellular location">
    <subcellularLocation>
        <location evidence="1">Secreted</location>
    </subcellularLocation>
</comment>
<dbReference type="PROSITE" id="PS01180">
    <property type="entry name" value="CUB"/>
    <property type="match status" value="1"/>
</dbReference>
<evidence type="ECO:0000259" key="17">
    <source>
        <dbReference type="PROSITE" id="PS51212"/>
    </source>
</evidence>
<feature type="disulfide bond" evidence="11">
    <location>
        <begin position="746"/>
        <end position="755"/>
    </location>
</feature>
<evidence type="ECO:0000256" key="11">
    <source>
        <dbReference type="PROSITE-ProRule" id="PRU00076"/>
    </source>
</evidence>
<dbReference type="Gene3D" id="2.10.25.10">
    <property type="entry name" value="Laminin"/>
    <property type="match status" value="2"/>
</dbReference>
<dbReference type="InterPro" id="IPR035976">
    <property type="entry name" value="Sushi/SCR/CCP_sf"/>
</dbReference>
<dbReference type="PROSITE" id="PS50026">
    <property type="entry name" value="EGF_3"/>
    <property type="match status" value="2"/>
</dbReference>
<feature type="domain" description="EGF-like" evidence="15">
    <location>
        <begin position="565"/>
        <end position="605"/>
    </location>
</feature>
<dbReference type="InterPro" id="IPR007588">
    <property type="entry name" value="Znf_FLYWCH"/>
</dbReference>
<dbReference type="Pfam" id="PF12661">
    <property type="entry name" value="hEGF"/>
    <property type="match status" value="1"/>
</dbReference>
<keyword evidence="2" id="KW-0964">Secreted</keyword>
<evidence type="ECO:0000256" key="12">
    <source>
        <dbReference type="PROSITE-ProRule" id="PRU00302"/>
    </source>
</evidence>
<dbReference type="AlphaFoldDB" id="A0A8S3QBK2"/>
<dbReference type="PROSITE" id="PS00022">
    <property type="entry name" value="EGF_1"/>
    <property type="match status" value="1"/>
</dbReference>
<evidence type="ECO:0000256" key="1">
    <source>
        <dbReference type="ARBA" id="ARBA00004613"/>
    </source>
</evidence>
<feature type="domain" description="Sushi" evidence="16">
    <location>
        <begin position="323"/>
        <end position="392"/>
    </location>
</feature>
<dbReference type="SUPFAM" id="SSF49854">
    <property type="entry name" value="Spermadhesin, CUB domain"/>
    <property type="match status" value="1"/>
</dbReference>
<dbReference type="PROSITE" id="PS51212">
    <property type="entry name" value="WSC"/>
    <property type="match status" value="1"/>
</dbReference>
<dbReference type="SMART" id="SM00032">
    <property type="entry name" value="CCP"/>
    <property type="match status" value="3"/>
</dbReference>
<keyword evidence="12" id="KW-0768">Sushi</keyword>
<dbReference type="InterPro" id="IPR001881">
    <property type="entry name" value="EGF-like_Ca-bd_dom"/>
</dbReference>
<dbReference type="PROSITE" id="PS01187">
    <property type="entry name" value="EGF_CA"/>
    <property type="match status" value="1"/>
</dbReference>
<evidence type="ECO:0000256" key="2">
    <source>
        <dbReference type="ARBA" id="ARBA00022525"/>
    </source>
</evidence>
<feature type="domain" description="WSC" evidence="17">
    <location>
        <begin position="223"/>
        <end position="320"/>
    </location>
</feature>
<dbReference type="SMART" id="SM00321">
    <property type="entry name" value="WSC"/>
    <property type="match status" value="1"/>
</dbReference>
<feature type="signal peptide" evidence="13">
    <location>
        <begin position="1"/>
        <end position="18"/>
    </location>
</feature>
<evidence type="ECO:0000256" key="5">
    <source>
        <dbReference type="ARBA" id="ARBA00022729"/>
    </source>
</evidence>
<evidence type="ECO:0000259" key="14">
    <source>
        <dbReference type="PROSITE" id="PS01180"/>
    </source>
</evidence>
<dbReference type="Pfam" id="PF07699">
    <property type="entry name" value="Ephrin_rec_like"/>
    <property type="match status" value="1"/>
</dbReference>
<dbReference type="PROSITE" id="PS00010">
    <property type="entry name" value="ASX_HYDROXYL"/>
    <property type="match status" value="2"/>
</dbReference>
<evidence type="ECO:0000256" key="13">
    <source>
        <dbReference type="SAM" id="SignalP"/>
    </source>
</evidence>
<dbReference type="Pfam" id="PF00431">
    <property type="entry name" value="CUB"/>
    <property type="match status" value="1"/>
</dbReference>
<keyword evidence="4" id="KW-0479">Metal-binding</keyword>
<dbReference type="InterPro" id="IPR002889">
    <property type="entry name" value="WSC_carb-bd"/>
</dbReference>
<keyword evidence="7" id="KW-0863">Zinc-finger</keyword>
<dbReference type="Pfam" id="PF04500">
    <property type="entry name" value="FLYWCH"/>
    <property type="match status" value="1"/>
</dbReference>
<dbReference type="CDD" id="cd00041">
    <property type="entry name" value="CUB"/>
    <property type="match status" value="1"/>
</dbReference>
<dbReference type="SMART" id="SM00042">
    <property type="entry name" value="CUB"/>
    <property type="match status" value="1"/>
</dbReference>
<dbReference type="Pfam" id="PF00084">
    <property type="entry name" value="Sushi"/>
    <property type="match status" value="1"/>
</dbReference>
<evidence type="ECO:0000259" key="15">
    <source>
        <dbReference type="PROSITE" id="PS50026"/>
    </source>
</evidence>
<feature type="domain" description="Sushi" evidence="16">
    <location>
        <begin position="131"/>
        <end position="194"/>
    </location>
</feature>
<dbReference type="InterPro" id="IPR052235">
    <property type="entry name" value="Nephronectin_domain"/>
</dbReference>
<evidence type="ECO:0000256" key="10">
    <source>
        <dbReference type="ARBA" id="ARBA00023157"/>
    </source>
</evidence>
<evidence type="ECO:0000256" key="6">
    <source>
        <dbReference type="ARBA" id="ARBA00022737"/>
    </source>
</evidence>
<dbReference type="OrthoDB" id="9985152at2759"/>
<comment type="caution">
    <text evidence="18">The sequence shown here is derived from an EMBL/GenBank/DDBJ whole genome shotgun (WGS) entry which is preliminary data.</text>
</comment>
<dbReference type="InterPro" id="IPR011641">
    <property type="entry name" value="Tyr-kin_ephrin_A/B_rcpt-like"/>
</dbReference>
<dbReference type="Pfam" id="PF01822">
    <property type="entry name" value="WSC"/>
    <property type="match status" value="1"/>
</dbReference>
<evidence type="ECO:0000313" key="19">
    <source>
        <dbReference type="Proteomes" id="UP000683360"/>
    </source>
</evidence>
<evidence type="ECO:0000256" key="3">
    <source>
        <dbReference type="ARBA" id="ARBA00022536"/>
    </source>
</evidence>
<organism evidence="18 19">
    <name type="scientific">Mytilus edulis</name>
    <name type="common">Blue mussel</name>
    <dbReference type="NCBI Taxonomy" id="6550"/>
    <lineage>
        <taxon>Eukaryota</taxon>
        <taxon>Metazoa</taxon>
        <taxon>Spiralia</taxon>
        <taxon>Lophotrochozoa</taxon>
        <taxon>Mollusca</taxon>
        <taxon>Bivalvia</taxon>
        <taxon>Autobranchia</taxon>
        <taxon>Pteriomorphia</taxon>
        <taxon>Mytilida</taxon>
        <taxon>Mytiloidea</taxon>
        <taxon>Mytilidae</taxon>
        <taxon>Mytilinae</taxon>
        <taxon>Mytilus</taxon>
    </lineage>
</organism>
<feature type="domain" description="Sushi" evidence="16">
    <location>
        <begin position="443"/>
        <end position="510"/>
    </location>
</feature>
<evidence type="ECO:0000259" key="16">
    <source>
        <dbReference type="PROSITE" id="PS50923"/>
    </source>
</evidence>
<dbReference type="InterPro" id="IPR000436">
    <property type="entry name" value="Sushi_SCR_CCP_dom"/>
</dbReference>
<evidence type="ECO:0000256" key="7">
    <source>
        <dbReference type="ARBA" id="ARBA00022771"/>
    </source>
</evidence>
<accession>A0A8S3QBK2</accession>
<feature type="domain" description="EGF-like" evidence="15">
    <location>
        <begin position="720"/>
        <end position="756"/>
    </location>
</feature>
<evidence type="ECO:0000256" key="8">
    <source>
        <dbReference type="ARBA" id="ARBA00022833"/>
    </source>
</evidence>
<dbReference type="Gene3D" id="2.60.120.290">
    <property type="entry name" value="Spermadhesin, CUB domain"/>
    <property type="match status" value="1"/>
</dbReference>
<dbReference type="Proteomes" id="UP000683360">
    <property type="component" value="Unassembled WGS sequence"/>
</dbReference>
<dbReference type="SMART" id="SM00179">
    <property type="entry name" value="EGF_CA"/>
    <property type="match status" value="2"/>
</dbReference>
<dbReference type="InterPro" id="IPR013032">
    <property type="entry name" value="EGF-like_CS"/>
</dbReference>
<dbReference type="Pfam" id="PF00008">
    <property type="entry name" value="EGF"/>
    <property type="match status" value="1"/>
</dbReference>
<dbReference type="CDD" id="cd00033">
    <property type="entry name" value="CCP"/>
    <property type="match status" value="1"/>
</dbReference>
<evidence type="ECO:0000256" key="9">
    <source>
        <dbReference type="ARBA" id="ARBA00022837"/>
    </source>
</evidence>
<dbReference type="SUPFAM" id="SSF57535">
    <property type="entry name" value="Complement control module/SCR domain"/>
    <property type="match status" value="2"/>
</dbReference>
<keyword evidence="6" id="KW-0677">Repeat</keyword>
<dbReference type="InterPro" id="IPR000742">
    <property type="entry name" value="EGF"/>
</dbReference>
<dbReference type="GO" id="GO:0008270">
    <property type="term" value="F:zinc ion binding"/>
    <property type="evidence" value="ECO:0007669"/>
    <property type="project" value="UniProtKB-KW"/>
</dbReference>
<dbReference type="EMBL" id="CAJPWZ010000449">
    <property type="protein sequence ID" value="CAG2192823.1"/>
    <property type="molecule type" value="Genomic_DNA"/>
</dbReference>
<dbReference type="PANTHER" id="PTHR24050">
    <property type="entry name" value="PA14 DOMAIN-CONTAINING PROTEIN"/>
    <property type="match status" value="1"/>
</dbReference>
<dbReference type="SMART" id="SM01411">
    <property type="entry name" value="Ephrin_rec_like"/>
    <property type="match status" value="1"/>
</dbReference>
<dbReference type="SMART" id="SM00181">
    <property type="entry name" value="EGF"/>
    <property type="match status" value="2"/>
</dbReference>
<sequence length="982" mass="110796">MIWTRLLCLLIVLNPISLQDDIQFTCPEEKDCRIVHTAPSGIIQSVNYPDPYPASTDCLWTIIDKFDTEKNSDVVDILVGGKTEATSSLLAKLSGYLPEKKTYRSYNNYLIIRFVTDSAKQRNGFLIKYLTDCPHPGFNEYTNVPVIKNYHYRDIITVKCKPGYSFNSDSIKEPVTMTCLFGGTWDMVIPKCQHIRECDRDDRAGCDHMCKDVPGGYQCGSYSYTYVGCYHDDTDPMFDEVHEKKTLSAEICFTQCTFSGWKSDQYFATQAGNKCYCGNGTQLGSTKYTKRTERECNMACVGNTKEICGGIWRSSVYRITTGETCSDPGYPAGGIATLMMNNTFQSFQKNGHISFSCDRAGFVPDTLTRIFCNENISSTSLNWDNQVPSCIGEGNNMFNLSFRNPPPTEMNLNRDHHPPEYNYVDNPPPMEKNIVGVPPLLVSMCSPYYLPTPQHGSKSCFPKTGDTGYECNITCSSGYYMYDYPDQSLVTMECDNGQDWNQPILPACTQVLSCSSGHYSISGFPPCLPCPLDTYFVNSTTCDKCPVNTETEIRGTTGARCETDDNSECTNSTCINGGVCINKINSFTCVCPVKYKGPKELPKCPSENFQNVLQRTSKMSFRELSKCPSENFQNVLQRTSKLFFRELSKCTSENFQNVLQRTFKLFFREFQKLSFRELSKSSVRTINLTVTLEPALTEEPVLMVSTLTPANALMGSQEMNIDDCAINPCLHGGECQDGQNDFLCSCPTGWTGTRCENIIDLCEKKNPCPSSANCSNLFNDYYCSALNSLENREEMIMFHNMGVDITDHNGKKTIAQNYFTIDNGEWHNVVFTWDEKSGGKYIINSISQGTNTAISFKNNFNHNKLKVPMKRWYIKDSAALYHYISKMAARVIAGNRGGKVLIYNGFKYQKNRQRIHAIYWRCWRQECRANLQTNIFNLDDQAPNITILQEGPHTHEEDDTVIGVDTTLQSLRSAIQQDPASQ</sequence>
<dbReference type="CDD" id="cd00054">
    <property type="entry name" value="EGF_CA"/>
    <property type="match status" value="2"/>
</dbReference>
<dbReference type="InterPro" id="IPR000859">
    <property type="entry name" value="CUB_dom"/>
</dbReference>
<keyword evidence="8" id="KW-0862">Zinc</keyword>
<protein>
    <submittedName>
        <fullName evidence="18">Uncharacterized protein</fullName>
    </submittedName>
</protein>
<dbReference type="InterPro" id="IPR035914">
    <property type="entry name" value="Sperma_CUB_dom_sf"/>
</dbReference>
<name>A0A8S3QBK2_MYTED</name>
<dbReference type="Gene3D" id="2.10.70.10">
    <property type="entry name" value="Complement Module, domain 1"/>
    <property type="match status" value="1"/>
</dbReference>
<reference evidence="18" key="1">
    <citation type="submission" date="2021-03" db="EMBL/GenBank/DDBJ databases">
        <authorList>
            <person name="Bekaert M."/>
        </authorList>
    </citation>
    <scope>NUCLEOTIDE SEQUENCE</scope>
</reference>
<dbReference type="PROSITE" id="PS01186">
    <property type="entry name" value="EGF_2"/>
    <property type="match status" value="1"/>
</dbReference>
<feature type="domain" description="CUB" evidence="14">
    <location>
        <begin position="32"/>
        <end position="132"/>
    </location>
</feature>
<keyword evidence="10 11" id="KW-1015">Disulfide bond</keyword>
<dbReference type="PANTHER" id="PTHR24050:SF27">
    <property type="entry name" value="FIBRILLIN-1"/>
    <property type="match status" value="1"/>
</dbReference>
<dbReference type="InterPro" id="IPR018097">
    <property type="entry name" value="EGF_Ca-bd_CS"/>
</dbReference>
<proteinExistence type="predicted"/>
<dbReference type="InterPro" id="IPR000152">
    <property type="entry name" value="EGF-type_Asp/Asn_hydroxyl_site"/>
</dbReference>
<dbReference type="PROSITE" id="PS50923">
    <property type="entry name" value="SUSHI"/>
    <property type="match status" value="3"/>
</dbReference>
<evidence type="ECO:0000313" key="18">
    <source>
        <dbReference type="EMBL" id="CAG2192823.1"/>
    </source>
</evidence>
<feature type="chain" id="PRO_5035810848" evidence="13">
    <location>
        <begin position="19"/>
        <end position="982"/>
    </location>
</feature>
<gene>
    <name evidence="18" type="ORF">MEDL_7976</name>
</gene>
<evidence type="ECO:0000256" key="4">
    <source>
        <dbReference type="ARBA" id="ARBA00022723"/>
    </source>
</evidence>
<keyword evidence="9" id="KW-0106">Calcium</keyword>
<keyword evidence="19" id="KW-1185">Reference proteome</keyword>